<gene>
    <name evidence="10 12" type="primary">murJ</name>
    <name evidence="12" type="ORF">Mal48_14170</name>
</gene>
<protein>
    <recommendedName>
        <fullName evidence="10">Probable lipid II flippase MurJ</fullName>
    </recommendedName>
</protein>
<dbReference type="PIRSF" id="PIRSF002869">
    <property type="entry name" value="MviN"/>
    <property type="match status" value="1"/>
</dbReference>
<keyword evidence="6 10" id="KW-1133">Transmembrane helix</keyword>
<dbReference type="GO" id="GO:0015648">
    <property type="term" value="F:lipid-linked peptidoglycan transporter activity"/>
    <property type="evidence" value="ECO:0007669"/>
    <property type="project" value="UniProtKB-UniRule"/>
</dbReference>
<dbReference type="OrthoDB" id="9804143at2"/>
<dbReference type="GO" id="GO:0005886">
    <property type="term" value="C:plasma membrane"/>
    <property type="evidence" value="ECO:0007669"/>
    <property type="project" value="UniProtKB-SubCell"/>
</dbReference>
<dbReference type="Proteomes" id="UP000315724">
    <property type="component" value="Chromosome"/>
</dbReference>
<evidence type="ECO:0000256" key="5">
    <source>
        <dbReference type="ARBA" id="ARBA00022984"/>
    </source>
</evidence>
<dbReference type="GO" id="GO:0008360">
    <property type="term" value="P:regulation of cell shape"/>
    <property type="evidence" value="ECO:0007669"/>
    <property type="project" value="UniProtKB-UniRule"/>
</dbReference>
<dbReference type="InterPro" id="IPR004268">
    <property type="entry name" value="MurJ"/>
</dbReference>
<feature type="transmembrane region" description="Helical" evidence="10">
    <location>
        <begin position="250"/>
        <end position="270"/>
    </location>
</feature>
<dbReference type="PANTHER" id="PTHR47019">
    <property type="entry name" value="LIPID II FLIPPASE MURJ"/>
    <property type="match status" value="1"/>
</dbReference>
<keyword evidence="3 10" id="KW-0812">Transmembrane</keyword>
<dbReference type="GO" id="GO:0034204">
    <property type="term" value="P:lipid translocation"/>
    <property type="evidence" value="ECO:0007669"/>
    <property type="project" value="TreeGrafter"/>
</dbReference>
<feature type="transmembrane region" description="Helical" evidence="10">
    <location>
        <begin position="352"/>
        <end position="370"/>
    </location>
</feature>
<feature type="transmembrane region" description="Helical" evidence="10">
    <location>
        <begin position="174"/>
        <end position="197"/>
    </location>
</feature>
<feature type="transmembrane region" description="Helical" evidence="10">
    <location>
        <begin position="209"/>
        <end position="229"/>
    </location>
</feature>
<organism evidence="12 13">
    <name type="scientific">Thalassoglobus polymorphus</name>
    <dbReference type="NCBI Taxonomy" id="2527994"/>
    <lineage>
        <taxon>Bacteria</taxon>
        <taxon>Pseudomonadati</taxon>
        <taxon>Planctomycetota</taxon>
        <taxon>Planctomycetia</taxon>
        <taxon>Planctomycetales</taxon>
        <taxon>Planctomycetaceae</taxon>
        <taxon>Thalassoglobus</taxon>
    </lineage>
</organism>
<comment type="function">
    <text evidence="8 10 11">Involved in peptidoglycan biosynthesis. Transports lipid-linked peptidoglycan precursors from the inner to the outer leaflet of the cytoplasmic membrane.</text>
</comment>
<evidence type="ECO:0000256" key="11">
    <source>
        <dbReference type="PIRNR" id="PIRNR002869"/>
    </source>
</evidence>
<evidence type="ECO:0000313" key="13">
    <source>
        <dbReference type="Proteomes" id="UP000315724"/>
    </source>
</evidence>
<feature type="transmembrane region" description="Helical" evidence="10">
    <location>
        <begin position="390"/>
        <end position="411"/>
    </location>
</feature>
<dbReference type="Pfam" id="PF03023">
    <property type="entry name" value="MurJ"/>
    <property type="match status" value="1"/>
</dbReference>
<evidence type="ECO:0000256" key="2">
    <source>
        <dbReference type="ARBA" id="ARBA00022475"/>
    </source>
</evidence>
<keyword evidence="7 10" id="KW-0472">Membrane</keyword>
<evidence type="ECO:0000256" key="4">
    <source>
        <dbReference type="ARBA" id="ARBA00022960"/>
    </source>
</evidence>
<dbReference type="PRINTS" id="PR01806">
    <property type="entry name" value="VIRFACTRMVIN"/>
</dbReference>
<comment type="pathway">
    <text evidence="10">Cell wall biogenesis; peptidoglycan biosynthesis.</text>
</comment>
<keyword evidence="13" id="KW-1185">Reference proteome</keyword>
<feature type="transmembrane region" description="Helical" evidence="10">
    <location>
        <begin position="107"/>
        <end position="133"/>
    </location>
</feature>
<evidence type="ECO:0000313" key="12">
    <source>
        <dbReference type="EMBL" id="QDT32175.1"/>
    </source>
</evidence>
<proteinExistence type="inferred from homology"/>
<dbReference type="PANTHER" id="PTHR47019:SF1">
    <property type="entry name" value="LIPID II FLIPPASE MURJ"/>
    <property type="match status" value="1"/>
</dbReference>
<comment type="subcellular location">
    <subcellularLocation>
        <location evidence="1 10">Cell membrane</location>
        <topology evidence="1 10">Multi-pass membrane protein</topology>
    </subcellularLocation>
</comment>
<evidence type="ECO:0000256" key="3">
    <source>
        <dbReference type="ARBA" id="ARBA00022692"/>
    </source>
</evidence>
<reference evidence="12 13" key="1">
    <citation type="submission" date="2019-02" db="EMBL/GenBank/DDBJ databases">
        <title>Deep-cultivation of Planctomycetes and their phenomic and genomic characterization uncovers novel biology.</title>
        <authorList>
            <person name="Wiegand S."/>
            <person name="Jogler M."/>
            <person name="Boedeker C."/>
            <person name="Pinto D."/>
            <person name="Vollmers J."/>
            <person name="Rivas-Marin E."/>
            <person name="Kohn T."/>
            <person name="Peeters S.H."/>
            <person name="Heuer A."/>
            <person name="Rast P."/>
            <person name="Oberbeckmann S."/>
            <person name="Bunk B."/>
            <person name="Jeske O."/>
            <person name="Meyerdierks A."/>
            <person name="Storesund J.E."/>
            <person name="Kallscheuer N."/>
            <person name="Luecker S."/>
            <person name="Lage O.M."/>
            <person name="Pohl T."/>
            <person name="Merkel B.J."/>
            <person name="Hornburger P."/>
            <person name="Mueller R.-W."/>
            <person name="Bruemmer F."/>
            <person name="Labrenz M."/>
            <person name="Spormann A.M."/>
            <person name="Op den Camp H."/>
            <person name="Overmann J."/>
            <person name="Amann R."/>
            <person name="Jetten M.S.M."/>
            <person name="Mascher T."/>
            <person name="Medema M.H."/>
            <person name="Devos D.P."/>
            <person name="Kaster A.-K."/>
            <person name="Ovreas L."/>
            <person name="Rohde M."/>
            <person name="Galperin M.Y."/>
            <person name="Jogler C."/>
        </authorList>
    </citation>
    <scope>NUCLEOTIDE SEQUENCE [LARGE SCALE GENOMIC DNA]</scope>
    <source>
        <strain evidence="12 13">Mal48</strain>
    </source>
</reference>
<dbReference type="InterPro" id="IPR051050">
    <property type="entry name" value="Lipid_II_flippase_MurJ/MviN"/>
</dbReference>
<keyword evidence="2 10" id="KW-1003">Cell membrane</keyword>
<name>A0A517QKL7_9PLAN</name>
<feature type="transmembrane region" description="Helical" evidence="10">
    <location>
        <begin position="485"/>
        <end position="504"/>
    </location>
</feature>
<feature type="transmembrane region" description="Helical" evidence="10">
    <location>
        <begin position="49"/>
        <end position="68"/>
    </location>
</feature>
<evidence type="ECO:0000256" key="8">
    <source>
        <dbReference type="ARBA" id="ARBA00060041"/>
    </source>
</evidence>
<sequence>MPSEESEVTSDADARDATSSIANSSIVKNLRIVSLCTLLSRLLGLGRDIAMASLFGAGTVLDVFIVAFRLPNLTRQLFGEGALTTAFLPVYLREQTERGSAAARATLTAVAVALASFLSLLVLTGEAAIFWALMNGNFSSSTVLLLQLLAIMLPYMVFICSAALLSAALHALRIFLWPALVPVVLNVLWLTGVGVALLLTEDEQTQVRLVAGAIVAAGVVQCLLPFFVLQRLNMGLTRNWRSGWPRVHEVIMTMLPVVAGISVVQFNAILDSLMAWGLAAPDGGGLAPLQAFGIPALLPAGTATTLYIGQRMYQFPLGVFGIALGTVLYPLLTQHAQKGELGLLRDDLCKGIRLTIAIALPSSAGLFVLAEPLTNLLFRHGQFTAEDSSLTAQMIATYGAGVWTAIGLTVLNRAFYATGDRVTPMKFGVVALLINFLLNILFVVPFQGVGLALGSICATTLQLAITTWKMNAQLGPFDWALVLRTLWKTVVATTLMVLVCLAILKNLSGGEQVATYALQLLIPFVGSVLCYWLSARWLGMSEIDDIFLRAKKT</sequence>
<comment type="similarity">
    <text evidence="9 10 11">Belongs to the MurJ/MviN family.</text>
</comment>
<keyword evidence="10 11" id="KW-0961">Cell wall biogenesis/degradation</keyword>
<evidence type="ECO:0000256" key="1">
    <source>
        <dbReference type="ARBA" id="ARBA00004651"/>
    </source>
</evidence>
<dbReference type="RefSeq" id="WP_145197275.1">
    <property type="nucleotide sequence ID" value="NZ_CP036267.1"/>
</dbReference>
<dbReference type="UniPathway" id="UPA00219"/>
<feature type="transmembrane region" description="Helical" evidence="10">
    <location>
        <begin position="516"/>
        <end position="534"/>
    </location>
</feature>
<accession>A0A517QKL7</accession>
<dbReference type="GO" id="GO:0009252">
    <property type="term" value="P:peptidoglycan biosynthetic process"/>
    <property type="evidence" value="ECO:0007669"/>
    <property type="project" value="UniProtKB-UniRule"/>
</dbReference>
<feature type="transmembrane region" description="Helical" evidence="10">
    <location>
        <begin position="313"/>
        <end position="332"/>
    </location>
</feature>
<evidence type="ECO:0000256" key="7">
    <source>
        <dbReference type="ARBA" id="ARBA00023136"/>
    </source>
</evidence>
<dbReference type="KEGG" id="tpol:Mal48_14170"/>
<keyword evidence="4 10" id="KW-0133">Cell shape</keyword>
<keyword evidence="10 11" id="KW-0813">Transport</keyword>
<dbReference type="AlphaFoldDB" id="A0A517QKL7"/>
<dbReference type="HAMAP" id="MF_02078">
    <property type="entry name" value="MurJ_MviN"/>
    <property type="match status" value="1"/>
</dbReference>
<dbReference type="NCBIfam" id="TIGR01695">
    <property type="entry name" value="murJ_mviN"/>
    <property type="match status" value="1"/>
</dbReference>
<feature type="transmembrane region" description="Helical" evidence="10">
    <location>
        <begin position="145"/>
        <end position="167"/>
    </location>
</feature>
<dbReference type="GO" id="GO:0071555">
    <property type="term" value="P:cell wall organization"/>
    <property type="evidence" value="ECO:0007669"/>
    <property type="project" value="UniProtKB-UniRule"/>
</dbReference>
<dbReference type="CDD" id="cd13123">
    <property type="entry name" value="MATE_MurJ_like"/>
    <property type="match status" value="1"/>
</dbReference>
<evidence type="ECO:0000256" key="6">
    <source>
        <dbReference type="ARBA" id="ARBA00022989"/>
    </source>
</evidence>
<feature type="transmembrane region" description="Helical" evidence="10">
    <location>
        <begin position="432"/>
        <end position="465"/>
    </location>
</feature>
<keyword evidence="5 10" id="KW-0573">Peptidoglycan synthesis</keyword>
<evidence type="ECO:0000256" key="9">
    <source>
        <dbReference type="ARBA" id="ARBA00061532"/>
    </source>
</evidence>
<dbReference type="EMBL" id="CP036267">
    <property type="protein sequence ID" value="QDT32175.1"/>
    <property type="molecule type" value="Genomic_DNA"/>
</dbReference>
<evidence type="ECO:0000256" key="10">
    <source>
        <dbReference type="HAMAP-Rule" id="MF_02078"/>
    </source>
</evidence>